<dbReference type="RefSeq" id="WP_377058254.1">
    <property type="nucleotide sequence ID" value="NZ_JBHLUU010000079.1"/>
</dbReference>
<dbReference type="Proteomes" id="UP001589738">
    <property type="component" value="Unassembled WGS sequence"/>
</dbReference>
<feature type="transmembrane region" description="Helical" evidence="1">
    <location>
        <begin position="15"/>
        <end position="34"/>
    </location>
</feature>
<organism evidence="2 3">
    <name type="scientific">Robertmurraya beringensis</name>
    <dbReference type="NCBI Taxonomy" id="641660"/>
    <lineage>
        <taxon>Bacteria</taxon>
        <taxon>Bacillati</taxon>
        <taxon>Bacillota</taxon>
        <taxon>Bacilli</taxon>
        <taxon>Bacillales</taxon>
        <taxon>Bacillaceae</taxon>
        <taxon>Robertmurraya</taxon>
    </lineage>
</organism>
<sequence>MLLIKFVPKKKIREAHVVFLFTQVVTWLMGALVVEKGNIKYPIRTFFKKTIKSNFTFEYFIFPAWNVLFNILYPENKNTYIKALYYLLHTSLIIFFEVIALKYTKLIHYKKWKWYWSFITVFIHPFLFN</sequence>
<dbReference type="InterPro" id="IPR048147">
    <property type="entry name" value="CBO0543-like"/>
</dbReference>
<feature type="transmembrane region" description="Helical" evidence="1">
    <location>
        <begin position="112"/>
        <end position="128"/>
    </location>
</feature>
<evidence type="ECO:0000313" key="3">
    <source>
        <dbReference type="Proteomes" id="UP001589738"/>
    </source>
</evidence>
<dbReference type="EMBL" id="JBHLUU010000079">
    <property type="protein sequence ID" value="MFC0476003.1"/>
    <property type="molecule type" value="Genomic_DNA"/>
</dbReference>
<feature type="transmembrane region" description="Helical" evidence="1">
    <location>
        <begin position="79"/>
        <end position="100"/>
    </location>
</feature>
<comment type="caution">
    <text evidence="2">The sequence shown here is derived from an EMBL/GenBank/DDBJ whole genome shotgun (WGS) entry which is preliminary data.</text>
</comment>
<evidence type="ECO:0000313" key="2">
    <source>
        <dbReference type="EMBL" id="MFC0476003.1"/>
    </source>
</evidence>
<protein>
    <submittedName>
        <fullName evidence="2">CBO0543 family protein</fullName>
    </submittedName>
</protein>
<proteinExistence type="predicted"/>
<name>A0ABV6KRP7_9BACI</name>
<accession>A0ABV6KRP7</accession>
<gene>
    <name evidence="2" type="ORF">ACFFHF_12225</name>
</gene>
<keyword evidence="1" id="KW-0812">Transmembrane</keyword>
<keyword evidence="1" id="KW-0472">Membrane</keyword>
<reference evidence="2 3" key="1">
    <citation type="submission" date="2024-09" db="EMBL/GenBank/DDBJ databases">
        <authorList>
            <person name="Sun Q."/>
            <person name="Mori K."/>
        </authorList>
    </citation>
    <scope>NUCLEOTIDE SEQUENCE [LARGE SCALE GENOMIC DNA]</scope>
    <source>
        <strain evidence="2 3">CGMCC 1.9126</strain>
    </source>
</reference>
<evidence type="ECO:0000256" key="1">
    <source>
        <dbReference type="SAM" id="Phobius"/>
    </source>
</evidence>
<keyword evidence="1" id="KW-1133">Transmembrane helix</keyword>
<dbReference type="NCBIfam" id="NF041644">
    <property type="entry name" value="CBO0543_fam"/>
    <property type="match status" value="1"/>
</dbReference>
<keyword evidence="3" id="KW-1185">Reference proteome</keyword>
<feature type="transmembrane region" description="Helical" evidence="1">
    <location>
        <begin position="55"/>
        <end position="73"/>
    </location>
</feature>